<keyword evidence="2" id="KW-1185">Reference proteome</keyword>
<dbReference type="AlphaFoldDB" id="A0A2G9TL12"/>
<dbReference type="EMBL" id="KZ360521">
    <property type="protein sequence ID" value="PIO58625.1"/>
    <property type="molecule type" value="Genomic_DNA"/>
</dbReference>
<proteinExistence type="predicted"/>
<protein>
    <submittedName>
        <fullName evidence="1">Uncharacterized protein</fullName>
    </submittedName>
</protein>
<organism evidence="1 2">
    <name type="scientific">Teladorsagia circumcincta</name>
    <name type="common">Brown stomach worm</name>
    <name type="synonym">Ostertagia circumcincta</name>
    <dbReference type="NCBI Taxonomy" id="45464"/>
    <lineage>
        <taxon>Eukaryota</taxon>
        <taxon>Metazoa</taxon>
        <taxon>Ecdysozoa</taxon>
        <taxon>Nematoda</taxon>
        <taxon>Chromadorea</taxon>
        <taxon>Rhabditida</taxon>
        <taxon>Rhabditina</taxon>
        <taxon>Rhabditomorpha</taxon>
        <taxon>Strongyloidea</taxon>
        <taxon>Trichostrongylidae</taxon>
        <taxon>Teladorsagia</taxon>
    </lineage>
</organism>
<reference evidence="1 2" key="1">
    <citation type="submission" date="2015-09" db="EMBL/GenBank/DDBJ databases">
        <title>Draft genome of the parasitic nematode Teladorsagia circumcincta isolate WARC Sus (inbred).</title>
        <authorList>
            <person name="Mitreva M."/>
        </authorList>
    </citation>
    <scope>NUCLEOTIDE SEQUENCE [LARGE SCALE GENOMIC DNA]</scope>
    <source>
        <strain evidence="1 2">S</strain>
    </source>
</reference>
<dbReference type="Proteomes" id="UP000230423">
    <property type="component" value="Unassembled WGS sequence"/>
</dbReference>
<evidence type="ECO:0000313" key="1">
    <source>
        <dbReference type="EMBL" id="PIO58625.1"/>
    </source>
</evidence>
<name>A0A2G9TL12_TELCI</name>
<dbReference type="OrthoDB" id="5825849at2759"/>
<gene>
    <name evidence="1" type="ORF">TELCIR_19935</name>
</gene>
<accession>A0A2G9TL12</accession>
<evidence type="ECO:0000313" key="2">
    <source>
        <dbReference type="Proteomes" id="UP000230423"/>
    </source>
</evidence>
<sequence>MDCVHESERLAQEYKEAATKGTLGEGVQGKSLTTAQFNKLMTLFPQPDLGRPPYRKMKRLPSQSYAEDIFRRKHWKGKAS</sequence>